<dbReference type="InterPro" id="IPR011712">
    <property type="entry name" value="Sig_transdc_His_kin_sub3_dim/P"/>
</dbReference>
<keyword evidence="9" id="KW-0175">Coiled coil</keyword>
<dbReference type="Proteomes" id="UP000254425">
    <property type="component" value="Chromosome"/>
</dbReference>
<dbReference type="PROSITE" id="PS50109">
    <property type="entry name" value="HIS_KIN"/>
    <property type="match status" value="1"/>
</dbReference>
<evidence type="ECO:0000259" key="11">
    <source>
        <dbReference type="PROSITE" id="PS50109"/>
    </source>
</evidence>
<dbReference type="GO" id="GO:0000155">
    <property type="term" value="F:phosphorelay sensor kinase activity"/>
    <property type="evidence" value="ECO:0007669"/>
    <property type="project" value="InterPro"/>
</dbReference>
<evidence type="ECO:0000256" key="9">
    <source>
        <dbReference type="SAM" id="Coils"/>
    </source>
</evidence>
<name>A0A345XY44_9ACTN</name>
<evidence type="ECO:0000256" key="7">
    <source>
        <dbReference type="ARBA" id="ARBA00022840"/>
    </source>
</evidence>
<evidence type="ECO:0000256" key="10">
    <source>
        <dbReference type="SAM" id="Phobius"/>
    </source>
</evidence>
<feature type="coiled-coil region" evidence="9">
    <location>
        <begin position="195"/>
        <end position="234"/>
    </location>
</feature>
<evidence type="ECO:0000256" key="2">
    <source>
        <dbReference type="ARBA" id="ARBA00012438"/>
    </source>
</evidence>
<proteinExistence type="predicted"/>
<feature type="domain" description="Histidine kinase" evidence="11">
    <location>
        <begin position="350"/>
        <end position="440"/>
    </location>
</feature>
<sequence length="443" mass="47273">MRPRRAAHTVRVVTTLDRLDPLRHLRHQADRARTRTRRTRARAGAAVRARPLPPLAVDLALVAVVGVLTGADAAVNDPEHRQADWFTWFLLAVSLPALVWRRRHPVPVAVVTGAACAGWALYGHIGELLNLPVIVALYTVAVQGGRRRTLWTALAASAASGAVALEVGRDVVNPQGLPVLEMLWPLVPLLLGEVVRTRRQLLDEYARRAAQAEAEREREAARRVREERVRIARELHDIVAHTVAAMTVHSGVALDALDGKPEVARKAMAQVRDSGREAVRELRATVGVLREDADETTAPAPRLAELDELVERFAGSGVETVLRRADGPAGDRSADGLGPPAPITELAAYRIVQEALTNVIKHSGARHAAVSVRRDGDRLLVEVVDDGPGTGPDTGTGTSTTGGFGLIGMRERAAAVGGALDCGPVPGGGFRVRASLPVDGGTP</sequence>
<evidence type="ECO:0000256" key="3">
    <source>
        <dbReference type="ARBA" id="ARBA00022553"/>
    </source>
</evidence>
<dbReference type="InterPro" id="IPR005467">
    <property type="entry name" value="His_kinase_dom"/>
</dbReference>
<feature type="transmembrane region" description="Helical" evidence="10">
    <location>
        <begin position="83"/>
        <end position="99"/>
    </location>
</feature>
<evidence type="ECO:0000256" key="5">
    <source>
        <dbReference type="ARBA" id="ARBA00022741"/>
    </source>
</evidence>
<dbReference type="Gene3D" id="3.30.565.10">
    <property type="entry name" value="Histidine kinase-like ATPase, C-terminal domain"/>
    <property type="match status" value="1"/>
</dbReference>
<gene>
    <name evidence="12" type="ORF">DVA86_32270</name>
</gene>
<reference evidence="12 13" key="1">
    <citation type="submission" date="2018-07" db="EMBL/GenBank/DDBJ databases">
        <title>Draft genome of the type strain Streptomyces armeniacus ATCC 15676.</title>
        <authorList>
            <person name="Labana P."/>
            <person name="Gosse J.T."/>
            <person name="Boddy C.N."/>
        </authorList>
    </citation>
    <scope>NUCLEOTIDE SEQUENCE [LARGE SCALE GENOMIC DNA]</scope>
    <source>
        <strain evidence="12 13">ATCC 15676</strain>
    </source>
</reference>
<evidence type="ECO:0000313" key="13">
    <source>
        <dbReference type="Proteomes" id="UP000254425"/>
    </source>
</evidence>
<feature type="transmembrane region" description="Helical" evidence="10">
    <location>
        <begin position="128"/>
        <end position="145"/>
    </location>
</feature>
<keyword evidence="10" id="KW-1133">Transmembrane helix</keyword>
<protein>
    <recommendedName>
        <fullName evidence="2">histidine kinase</fullName>
        <ecNumber evidence="2">2.7.13.3</ecNumber>
    </recommendedName>
</protein>
<dbReference type="KEGG" id="sarm:DVA86_32270"/>
<dbReference type="PANTHER" id="PTHR24421">
    <property type="entry name" value="NITRATE/NITRITE SENSOR PROTEIN NARX-RELATED"/>
    <property type="match status" value="1"/>
</dbReference>
<dbReference type="PANTHER" id="PTHR24421:SF10">
    <property type="entry name" value="NITRATE_NITRITE SENSOR PROTEIN NARQ"/>
    <property type="match status" value="1"/>
</dbReference>
<dbReference type="GO" id="GO:0046983">
    <property type="term" value="F:protein dimerization activity"/>
    <property type="evidence" value="ECO:0007669"/>
    <property type="project" value="InterPro"/>
</dbReference>
<dbReference type="EC" id="2.7.13.3" evidence="2"/>
<dbReference type="AlphaFoldDB" id="A0A345XY44"/>
<keyword evidence="6 12" id="KW-0418">Kinase</keyword>
<evidence type="ECO:0000256" key="8">
    <source>
        <dbReference type="ARBA" id="ARBA00023012"/>
    </source>
</evidence>
<dbReference type="Pfam" id="PF23539">
    <property type="entry name" value="DUF7134"/>
    <property type="match status" value="1"/>
</dbReference>
<keyword evidence="10" id="KW-0812">Transmembrane</keyword>
<dbReference type="SMART" id="SM00387">
    <property type="entry name" value="HATPase_c"/>
    <property type="match status" value="1"/>
</dbReference>
<organism evidence="12 13">
    <name type="scientific">Streptomyces armeniacus</name>
    <dbReference type="NCBI Taxonomy" id="83291"/>
    <lineage>
        <taxon>Bacteria</taxon>
        <taxon>Bacillati</taxon>
        <taxon>Actinomycetota</taxon>
        <taxon>Actinomycetes</taxon>
        <taxon>Kitasatosporales</taxon>
        <taxon>Streptomycetaceae</taxon>
        <taxon>Streptomyces</taxon>
    </lineage>
</organism>
<keyword evidence="13" id="KW-1185">Reference proteome</keyword>
<keyword evidence="10" id="KW-0472">Membrane</keyword>
<dbReference type="EMBL" id="CP031320">
    <property type="protein sequence ID" value="AXK36560.1"/>
    <property type="molecule type" value="Genomic_DNA"/>
</dbReference>
<evidence type="ECO:0000313" key="12">
    <source>
        <dbReference type="EMBL" id="AXK36560.1"/>
    </source>
</evidence>
<dbReference type="InterPro" id="IPR036890">
    <property type="entry name" value="HATPase_C_sf"/>
</dbReference>
<dbReference type="GO" id="GO:0016020">
    <property type="term" value="C:membrane"/>
    <property type="evidence" value="ECO:0007669"/>
    <property type="project" value="InterPro"/>
</dbReference>
<dbReference type="InterPro" id="IPR003594">
    <property type="entry name" value="HATPase_dom"/>
</dbReference>
<feature type="transmembrane region" description="Helical" evidence="10">
    <location>
        <begin position="52"/>
        <end position="71"/>
    </location>
</feature>
<accession>A0A345XY44</accession>
<dbReference type="Pfam" id="PF02518">
    <property type="entry name" value="HATPase_c"/>
    <property type="match status" value="1"/>
</dbReference>
<keyword evidence="8" id="KW-0902">Two-component regulatory system</keyword>
<dbReference type="Pfam" id="PF07730">
    <property type="entry name" value="HisKA_3"/>
    <property type="match status" value="1"/>
</dbReference>
<keyword evidence="3" id="KW-0597">Phosphoprotein</keyword>
<keyword evidence="5" id="KW-0547">Nucleotide-binding</keyword>
<dbReference type="SUPFAM" id="SSF55874">
    <property type="entry name" value="ATPase domain of HSP90 chaperone/DNA topoisomerase II/histidine kinase"/>
    <property type="match status" value="1"/>
</dbReference>
<keyword evidence="4" id="KW-0808">Transferase</keyword>
<dbReference type="GO" id="GO:0005524">
    <property type="term" value="F:ATP binding"/>
    <property type="evidence" value="ECO:0007669"/>
    <property type="project" value="UniProtKB-KW"/>
</dbReference>
<dbReference type="CDD" id="cd16917">
    <property type="entry name" value="HATPase_UhpB-NarQ-NarX-like"/>
    <property type="match status" value="1"/>
</dbReference>
<evidence type="ECO:0000256" key="6">
    <source>
        <dbReference type="ARBA" id="ARBA00022777"/>
    </source>
</evidence>
<dbReference type="InterPro" id="IPR050482">
    <property type="entry name" value="Sensor_HK_TwoCompSys"/>
</dbReference>
<dbReference type="Gene3D" id="1.20.5.1930">
    <property type="match status" value="1"/>
</dbReference>
<keyword evidence="7" id="KW-0067">ATP-binding</keyword>
<comment type="catalytic activity">
    <reaction evidence="1">
        <text>ATP + protein L-histidine = ADP + protein N-phospho-L-histidine.</text>
        <dbReference type="EC" id="2.7.13.3"/>
    </reaction>
</comment>
<dbReference type="InterPro" id="IPR055558">
    <property type="entry name" value="DUF7134"/>
</dbReference>
<evidence type="ECO:0000256" key="1">
    <source>
        <dbReference type="ARBA" id="ARBA00000085"/>
    </source>
</evidence>
<evidence type="ECO:0000256" key="4">
    <source>
        <dbReference type="ARBA" id="ARBA00022679"/>
    </source>
</evidence>